<evidence type="ECO:0000313" key="6">
    <source>
        <dbReference type="Proteomes" id="UP000799118"/>
    </source>
</evidence>
<evidence type="ECO:0000313" key="5">
    <source>
        <dbReference type="EMBL" id="KAE9409157.1"/>
    </source>
</evidence>
<keyword evidence="1" id="KW-0378">Hydrolase</keyword>
<name>A0A6A4IJJ5_9AGAR</name>
<dbReference type="GO" id="GO:0008081">
    <property type="term" value="F:phosphoric diester hydrolase activity"/>
    <property type="evidence" value="ECO:0007669"/>
    <property type="project" value="TreeGrafter"/>
</dbReference>
<sequence>MALGLFILSGCLLPSLTLAASASSPGFPTSSFAVPGAFPTSIYSKYFNNPTATSAQVQPVISDPVTHEIYPLELTSPEPLSTLDTKDPHPLPPTASSSKLLEAAIAQVKSIANSTVFNGTCAKCLASMEVFKFLAMAAPEEGPTFAVQVCELFDLSSTCNATYGADVLGSVVTQVVANSDAAGLDGEMLCWNFLGGLCPLPPPSPLNLTGWFAKPKPNPLPTPKTPSGKRLKVLHLSDFHLDPRYSTGSEAACSSGLCCRSNEFNTTSPNTPVFPAPRFGSYLCDSPYALGLAAVEAIPVLTNTQESPFDFMIFTGDLVSHDPEDQLSRDYVKYAEVVLYDLFKRTLLSGPVYATLGNHDSYNQAQGSPNSLDAPAENQFSWNYDHVSALWEFEGWLNESVTQAAKTHYAAYSVQRSDGLRNHLFEHQPLANYFNYINMSNPDVSGMLRMLTDELQEAEDAGERAFILGHVLSGWDGTNPLQNPTNLFYQIVDRFSPHVIANIFWGHTHEDQFTIFYANNATNISAETALAQAWIAPSITPLTNLNSGFRVYEIDSATFDILDAYTWMSNVNNFPELDNQLEFGPTYEFEYSTREAYGQTISGWTDSDPLNATWWHLVTEAMEANNSLVTTFTDFQGKESVKTPICTEECIQARVRGFSSSKQKIS</sequence>
<dbReference type="Gene3D" id="3.60.21.10">
    <property type="match status" value="1"/>
</dbReference>
<feature type="domain" description="Calcineurin-like phosphoesterase" evidence="4">
    <location>
        <begin position="231"/>
        <end position="510"/>
    </location>
</feature>
<dbReference type="OrthoDB" id="282973at2759"/>
<dbReference type="CDD" id="cd00842">
    <property type="entry name" value="MPP_ASMase"/>
    <property type="match status" value="1"/>
</dbReference>
<dbReference type="InterPro" id="IPR041805">
    <property type="entry name" value="ASMase/PPN1_MPP"/>
</dbReference>
<proteinExistence type="predicted"/>
<evidence type="ECO:0000256" key="1">
    <source>
        <dbReference type="ARBA" id="ARBA00022801"/>
    </source>
</evidence>
<evidence type="ECO:0000256" key="3">
    <source>
        <dbReference type="SAM" id="SignalP"/>
    </source>
</evidence>
<dbReference type="SUPFAM" id="SSF56300">
    <property type="entry name" value="Metallo-dependent phosphatases"/>
    <property type="match status" value="1"/>
</dbReference>
<dbReference type="EMBL" id="ML769388">
    <property type="protein sequence ID" value="KAE9409157.1"/>
    <property type="molecule type" value="Genomic_DNA"/>
</dbReference>
<dbReference type="InterPro" id="IPR029052">
    <property type="entry name" value="Metallo-depent_PP-like"/>
</dbReference>
<dbReference type="PANTHER" id="PTHR10340:SF27">
    <property type="entry name" value="ACL091CP"/>
    <property type="match status" value="1"/>
</dbReference>
<dbReference type="PANTHER" id="PTHR10340">
    <property type="entry name" value="SPHINGOMYELIN PHOSPHODIESTERASE"/>
    <property type="match status" value="1"/>
</dbReference>
<evidence type="ECO:0000256" key="2">
    <source>
        <dbReference type="ARBA" id="ARBA00023180"/>
    </source>
</evidence>
<feature type="signal peptide" evidence="3">
    <location>
        <begin position="1"/>
        <end position="19"/>
    </location>
</feature>
<reference evidence="5" key="1">
    <citation type="journal article" date="2019" name="Environ. Microbiol.">
        <title>Fungal ecological strategies reflected in gene transcription - a case study of two litter decomposers.</title>
        <authorList>
            <person name="Barbi F."/>
            <person name="Kohler A."/>
            <person name="Barry K."/>
            <person name="Baskaran P."/>
            <person name="Daum C."/>
            <person name="Fauchery L."/>
            <person name="Ihrmark K."/>
            <person name="Kuo A."/>
            <person name="LaButti K."/>
            <person name="Lipzen A."/>
            <person name="Morin E."/>
            <person name="Grigoriev I.V."/>
            <person name="Henrissat B."/>
            <person name="Lindahl B."/>
            <person name="Martin F."/>
        </authorList>
    </citation>
    <scope>NUCLEOTIDE SEQUENCE</scope>
    <source>
        <strain evidence="5">JB14</strain>
    </source>
</reference>
<keyword evidence="6" id="KW-1185">Reference proteome</keyword>
<feature type="chain" id="PRO_5025366353" evidence="3">
    <location>
        <begin position="20"/>
        <end position="666"/>
    </location>
</feature>
<dbReference type="AlphaFoldDB" id="A0A6A4IJJ5"/>
<accession>A0A6A4IJJ5</accession>
<gene>
    <name evidence="5" type="ORF">BT96DRAFT_970125</name>
</gene>
<dbReference type="Proteomes" id="UP000799118">
    <property type="component" value="Unassembled WGS sequence"/>
</dbReference>
<keyword evidence="3" id="KW-0732">Signal</keyword>
<dbReference type="InterPro" id="IPR004843">
    <property type="entry name" value="Calcineurin-like_PHP"/>
</dbReference>
<evidence type="ECO:0000259" key="4">
    <source>
        <dbReference type="Pfam" id="PF00149"/>
    </source>
</evidence>
<dbReference type="GO" id="GO:0005615">
    <property type="term" value="C:extracellular space"/>
    <property type="evidence" value="ECO:0007669"/>
    <property type="project" value="TreeGrafter"/>
</dbReference>
<protein>
    <submittedName>
        <fullName evidence="5">Metallo-dependent phosphatase</fullName>
    </submittedName>
</protein>
<organism evidence="5 6">
    <name type="scientific">Gymnopus androsaceus JB14</name>
    <dbReference type="NCBI Taxonomy" id="1447944"/>
    <lineage>
        <taxon>Eukaryota</taxon>
        <taxon>Fungi</taxon>
        <taxon>Dikarya</taxon>
        <taxon>Basidiomycota</taxon>
        <taxon>Agaricomycotina</taxon>
        <taxon>Agaricomycetes</taxon>
        <taxon>Agaricomycetidae</taxon>
        <taxon>Agaricales</taxon>
        <taxon>Marasmiineae</taxon>
        <taxon>Omphalotaceae</taxon>
        <taxon>Gymnopus</taxon>
    </lineage>
</organism>
<dbReference type="Pfam" id="PF00149">
    <property type="entry name" value="Metallophos"/>
    <property type="match status" value="1"/>
</dbReference>
<keyword evidence="2" id="KW-0325">Glycoprotein</keyword>